<reference evidence="1" key="1">
    <citation type="submission" date="2021-12" db="EMBL/GenBank/DDBJ databases">
        <title>Bradyrhizobium xenonodulans sp. nov.</title>
        <authorList>
            <person name="Claassens R."/>
            <person name="Venter S.N."/>
            <person name="Beukes C.W."/>
            <person name="Stepkowski T."/>
            <person name="Steenkamp E.T."/>
        </authorList>
    </citation>
    <scope>NUCLEOTIDE SEQUENCE</scope>
    <source>
        <strain evidence="1">14AB</strain>
    </source>
</reference>
<proteinExistence type="predicted"/>
<protein>
    <submittedName>
        <fullName evidence="1">DUF4262 domain-containing protein</fullName>
    </submittedName>
</protein>
<dbReference type="EMBL" id="CP089391">
    <property type="protein sequence ID" value="WBL75873.1"/>
    <property type="molecule type" value="Genomic_DNA"/>
</dbReference>
<evidence type="ECO:0000313" key="2">
    <source>
        <dbReference type="Proteomes" id="UP001179614"/>
    </source>
</evidence>
<dbReference type="InterPro" id="IPR025358">
    <property type="entry name" value="DUF4262"/>
</dbReference>
<dbReference type="Proteomes" id="UP001179614">
    <property type="component" value="Chromosome"/>
</dbReference>
<dbReference type="RefSeq" id="WP_270160683.1">
    <property type="nucleotide sequence ID" value="NZ_CP089391.1"/>
</dbReference>
<accession>A0ABY7MEA1</accession>
<keyword evidence="2" id="KW-1185">Reference proteome</keyword>
<sequence>MFTALDAPPDRLDKHEQNFVEQVRNHGWFGTHVMPDGEGPGFAYTTGLWLRFRFPELIVFSMRQQTAQDTFWTIYQELDAGRRPPIGELTDALFQNVAAVLLPVSLQHYHSHLGWSRWFYGNDEFECLQVVYPDRDGHFPWVAEASTEARAAQPDLTEGSWRGRHEVS</sequence>
<organism evidence="1 2">
    <name type="scientific">Bradyrhizobium xenonodulans</name>
    <dbReference type="NCBI Taxonomy" id="2736875"/>
    <lineage>
        <taxon>Bacteria</taxon>
        <taxon>Pseudomonadati</taxon>
        <taxon>Pseudomonadota</taxon>
        <taxon>Alphaproteobacteria</taxon>
        <taxon>Hyphomicrobiales</taxon>
        <taxon>Nitrobacteraceae</taxon>
        <taxon>Bradyrhizobium</taxon>
    </lineage>
</organism>
<gene>
    <name evidence="1" type="ORF">I3J27_22880</name>
</gene>
<evidence type="ECO:0000313" key="1">
    <source>
        <dbReference type="EMBL" id="WBL75873.1"/>
    </source>
</evidence>
<dbReference type="Pfam" id="PF14081">
    <property type="entry name" value="DUF4262"/>
    <property type="match status" value="1"/>
</dbReference>
<name>A0ABY7MEA1_9BRAD</name>